<keyword evidence="1" id="KW-0812">Transmembrane</keyword>
<protein>
    <submittedName>
        <fullName evidence="2">Uncharacterized protein</fullName>
    </submittedName>
</protein>
<keyword evidence="1" id="KW-0472">Membrane</keyword>
<evidence type="ECO:0000313" key="2">
    <source>
        <dbReference type="EMBL" id="HEC06084.1"/>
    </source>
</evidence>
<feature type="non-terminal residue" evidence="2">
    <location>
        <position position="185"/>
    </location>
</feature>
<feature type="transmembrane region" description="Helical" evidence="1">
    <location>
        <begin position="9"/>
        <end position="30"/>
    </location>
</feature>
<gene>
    <name evidence="2" type="ORF">ENJ12_04500</name>
</gene>
<name>A0A831RUG6_9GAMM</name>
<proteinExistence type="predicted"/>
<evidence type="ECO:0000256" key="1">
    <source>
        <dbReference type="SAM" id="Phobius"/>
    </source>
</evidence>
<dbReference type="Proteomes" id="UP000886339">
    <property type="component" value="Unassembled WGS sequence"/>
</dbReference>
<comment type="caution">
    <text evidence="2">The sequence shown here is derived from an EMBL/GenBank/DDBJ whole genome shotgun (WGS) entry which is preliminary data.</text>
</comment>
<dbReference type="AlphaFoldDB" id="A0A831RUG6"/>
<sequence length="185" mass="20504">MDQLNRSRAILFAGILLGGYIALLIGLVYVGQQHLRQSLYDQAHLALEKQAAAVGYFITEQQGEVRELAGSSILDNFFANRALGMSMQYGLRASLLAVRDELERLRQRKQLQGASVYSRISLVDKDGTVLITAGDATDQPEKQRVTCPLDTAVKGVSLHLGTEKQDYKSHIYATVEYRNQVSGFI</sequence>
<dbReference type="EMBL" id="DRLF01000163">
    <property type="protein sequence ID" value="HEC06084.1"/>
    <property type="molecule type" value="Genomic_DNA"/>
</dbReference>
<organism evidence="2">
    <name type="scientific">Thiolapillus brandeum</name>
    <dbReference type="NCBI Taxonomy" id="1076588"/>
    <lineage>
        <taxon>Bacteria</taxon>
        <taxon>Pseudomonadati</taxon>
        <taxon>Pseudomonadota</taxon>
        <taxon>Gammaproteobacteria</taxon>
        <taxon>Chromatiales</taxon>
        <taxon>Sedimenticolaceae</taxon>
        <taxon>Thiolapillus</taxon>
    </lineage>
</organism>
<keyword evidence="1" id="KW-1133">Transmembrane helix</keyword>
<accession>A0A831RUG6</accession>
<reference evidence="2" key="1">
    <citation type="journal article" date="2020" name="mSystems">
        <title>Genome- and Community-Level Interaction Insights into Carbon Utilization and Element Cycling Functions of Hydrothermarchaeota in Hydrothermal Sediment.</title>
        <authorList>
            <person name="Zhou Z."/>
            <person name="Liu Y."/>
            <person name="Xu W."/>
            <person name="Pan J."/>
            <person name="Luo Z.H."/>
            <person name="Li M."/>
        </authorList>
    </citation>
    <scope>NUCLEOTIDE SEQUENCE [LARGE SCALE GENOMIC DNA]</scope>
    <source>
        <strain evidence="2">HyVt-458</strain>
    </source>
</reference>